<evidence type="ECO:0000313" key="2">
    <source>
        <dbReference type="Proteomes" id="UP000664698"/>
    </source>
</evidence>
<evidence type="ECO:0000313" key="1">
    <source>
        <dbReference type="EMBL" id="MBN7802125.1"/>
    </source>
</evidence>
<dbReference type="EMBL" id="JAFKCW010000003">
    <property type="protein sequence ID" value="MBN7802125.1"/>
    <property type="molecule type" value="Genomic_DNA"/>
</dbReference>
<keyword evidence="2" id="KW-1185">Reference proteome</keyword>
<name>A0ABS3BUW0_9BACT</name>
<proteinExistence type="predicted"/>
<dbReference type="Proteomes" id="UP000664698">
    <property type="component" value="Unassembled WGS sequence"/>
</dbReference>
<accession>A0ABS3BUW0</accession>
<protein>
    <submittedName>
        <fullName evidence="1">YkgJ family cysteine cluster protein</fullName>
    </submittedName>
</protein>
<reference evidence="1 2" key="1">
    <citation type="submission" date="2021-03" db="EMBL/GenBank/DDBJ databases">
        <title>novel species isolated from a fishpond in China.</title>
        <authorList>
            <person name="Lu H."/>
            <person name="Cai Z."/>
        </authorList>
    </citation>
    <scope>NUCLEOTIDE SEQUENCE [LARGE SCALE GENOMIC DNA]</scope>
    <source>
        <strain evidence="1 2">JCM 31546</strain>
    </source>
</reference>
<dbReference type="InterPro" id="IPR005358">
    <property type="entry name" value="Puta_zinc/iron-chelating_dom"/>
</dbReference>
<comment type="caution">
    <text evidence="1">The sequence shown here is derived from an EMBL/GenBank/DDBJ whole genome shotgun (WGS) entry which is preliminary data.</text>
</comment>
<dbReference type="Pfam" id="PF03692">
    <property type="entry name" value="CxxCxxCC"/>
    <property type="match status" value="1"/>
</dbReference>
<gene>
    <name evidence="1" type="ORF">J0A67_14725</name>
</gene>
<organism evidence="1 2">
    <name type="scientific">Algoriphagus aestuariicola</name>
    <dbReference type="NCBI Taxonomy" id="1852016"/>
    <lineage>
        <taxon>Bacteria</taxon>
        <taxon>Pseudomonadati</taxon>
        <taxon>Bacteroidota</taxon>
        <taxon>Cytophagia</taxon>
        <taxon>Cytophagales</taxon>
        <taxon>Cyclobacteriaceae</taxon>
        <taxon>Algoriphagus</taxon>
    </lineage>
</organism>
<dbReference type="RefSeq" id="WP_206570125.1">
    <property type="nucleotide sequence ID" value="NZ_JAFKCW010000003.1"/>
</dbReference>
<sequence>MNLFEKSEAVKEVFRQLESESRQFQTDGGLACVSGCGFCCANPKIPASPLEFLPLAFDLYEKGVAEDVANRLALQDELEICVLYRSQSEDQTKGFCGNYGGRGLICRLFGASARKNKYGQKELITCKVLKTNKPQDYADATSRINSGLDIPMAMAFYTRLYDVDESLTTQYPINQAILVALELVLRFKFYEEAG</sequence>